<feature type="non-terminal residue" evidence="3">
    <location>
        <position position="1"/>
    </location>
</feature>
<gene>
    <name evidence="3" type="ORF">B1A_08558</name>
</gene>
<feature type="region of interest" description="Disordered" evidence="1">
    <location>
        <begin position="208"/>
        <end position="227"/>
    </location>
</feature>
<dbReference type="Gene3D" id="3.30.70.270">
    <property type="match status" value="1"/>
</dbReference>
<dbReference type="CDD" id="cd01949">
    <property type="entry name" value="GGDEF"/>
    <property type="match status" value="1"/>
</dbReference>
<dbReference type="PROSITE" id="PS50887">
    <property type="entry name" value="GGDEF"/>
    <property type="match status" value="1"/>
</dbReference>
<feature type="domain" description="GGDEF" evidence="2">
    <location>
        <begin position="25"/>
        <end position="157"/>
    </location>
</feature>
<dbReference type="Gene3D" id="3.20.20.450">
    <property type="entry name" value="EAL domain"/>
    <property type="match status" value="1"/>
</dbReference>
<dbReference type="InterPro" id="IPR043128">
    <property type="entry name" value="Rev_trsase/Diguanyl_cyclase"/>
</dbReference>
<dbReference type="InterPro" id="IPR052155">
    <property type="entry name" value="Biofilm_reg_signaling"/>
</dbReference>
<dbReference type="PANTHER" id="PTHR44757">
    <property type="entry name" value="DIGUANYLATE CYCLASE DGCP"/>
    <property type="match status" value="1"/>
</dbReference>
<dbReference type="InterPro" id="IPR035919">
    <property type="entry name" value="EAL_sf"/>
</dbReference>
<reference evidence="3" key="2">
    <citation type="journal article" date="2014" name="ISME J.">
        <title>Microbial stratification in low pH oxic and suboxic macroscopic growths along an acid mine drainage.</title>
        <authorList>
            <person name="Mendez-Garcia C."/>
            <person name="Mesa V."/>
            <person name="Sprenger R.R."/>
            <person name="Richter M."/>
            <person name="Diez M.S."/>
            <person name="Solano J."/>
            <person name="Bargiela R."/>
            <person name="Golyshina O.V."/>
            <person name="Manteca A."/>
            <person name="Ramos J.L."/>
            <person name="Gallego J.R."/>
            <person name="Llorente I."/>
            <person name="Martins Dos Santos V.A."/>
            <person name="Jensen O.N."/>
            <person name="Pelaez A.I."/>
            <person name="Sanchez J."/>
            <person name="Ferrer M."/>
        </authorList>
    </citation>
    <scope>NUCLEOTIDE SEQUENCE</scope>
</reference>
<feature type="compositionally biased region" description="Low complexity" evidence="1">
    <location>
        <begin position="214"/>
        <end position="227"/>
    </location>
</feature>
<dbReference type="PANTHER" id="PTHR44757:SF2">
    <property type="entry name" value="BIOFILM ARCHITECTURE MAINTENANCE PROTEIN MBAA"/>
    <property type="match status" value="1"/>
</dbReference>
<organism evidence="3">
    <name type="scientific">mine drainage metagenome</name>
    <dbReference type="NCBI Taxonomy" id="410659"/>
    <lineage>
        <taxon>unclassified sequences</taxon>
        <taxon>metagenomes</taxon>
        <taxon>ecological metagenomes</taxon>
    </lineage>
</organism>
<sequence>TGLCDESALRGALEDLLSAPAARQAPVGVMSIGITGVEDIVDSFGDNVGTAVLARIAADLIRSVPCGAVLGRLGADRFVVIRDGLTSAQLAEEARRLAELICRSHEIGGHLVAVTAHIGLAVGGQHGHDAAELLANADVALHEARVRRLHTAQFFAPHMREEALRRVSLEGELRAAIERGEFELHYQPKLALCTGLCAASRRWSVGGARRGAWSRPGSSFPSPRRAD</sequence>
<reference evidence="3" key="1">
    <citation type="submission" date="2013-08" db="EMBL/GenBank/DDBJ databases">
        <authorList>
            <person name="Mendez C."/>
            <person name="Richter M."/>
            <person name="Ferrer M."/>
            <person name="Sanchez J."/>
        </authorList>
    </citation>
    <scope>NUCLEOTIDE SEQUENCE</scope>
</reference>
<dbReference type="EMBL" id="AUZX01006108">
    <property type="protein sequence ID" value="EQD65256.1"/>
    <property type="molecule type" value="Genomic_DNA"/>
</dbReference>
<dbReference type="SUPFAM" id="SSF55073">
    <property type="entry name" value="Nucleotide cyclase"/>
    <property type="match status" value="1"/>
</dbReference>
<dbReference type="NCBIfam" id="TIGR00254">
    <property type="entry name" value="GGDEF"/>
    <property type="match status" value="1"/>
</dbReference>
<dbReference type="InterPro" id="IPR000160">
    <property type="entry name" value="GGDEF_dom"/>
</dbReference>
<proteinExistence type="predicted"/>
<protein>
    <submittedName>
        <fullName evidence="3">GGDEF family protein</fullName>
    </submittedName>
</protein>
<dbReference type="SMART" id="SM00267">
    <property type="entry name" value="GGDEF"/>
    <property type="match status" value="1"/>
</dbReference>
<dbReference type="Pfam" id="PF00990">
    <property type="entry name" value="GGDEF"/>
    <property type="match status" value="1"/>
</dbReference>
<evidence type="ECO:0000256" key="1">
    <source>
        <dbReference type="SAM" id="MobiDB-lite"/>
    </source>
</evidence>
<accession>T1AX97</accession>
<dbReference type="AlphaFoldDB" id="T1AX97"/>
<evidence type="ECO:0000313" key="3">
    <source>
        <dbReference type="EMBL" id="EQD65256.1"/>
    </source>
</evidence>
<name>T1AX97_9ZZZZ</name>
<dbReference type="InterPro" id="IPR029787">
    <property type="entry name" value="Nucleotide_cyclase"/>
</dbReference>
<evidence type="ECO:0000259" key="2">
    <source>
        <dbReference type="PROSITE" id="PS50887"/>
    </source>
</evidence>
<comment type="caution">
    <text evidence="3">The sequence shown here is derived from an EMBL/GenBank/DDBJ whole genome shotgun (WGS) entry which is preliminary data.</text>
</comment>